<feature type="compositionally biased region" description="Polar residues" evidence="1">
    <location>
        <begin position="61"/>
        <end position="74"/>
    </location>
</feature>
<keyword evidence="4" id="KW-1185">Reference proteome</keyword>
<dbReference type="InterPro" id="IPR000971">
    <property type="entry name" value="Globin"/>
</dbReference>
<evidence type="ECO:0000313" key="4">
    <source>
        <dbReference type="Proteomes" id="UP000218231"/>
    </source>
</evidence>
<gene>
    <name evidence="3" type="ORF">WR25_08547</name>
</gene>
<dbReference type="EMBL" id="LIAE01007155">
    <property type="protein sequence ID" value="PAV81551.1"/>
    <property type="molecule type" value="Genomic_DNA"/>
</dbReference>
<feature type="region of interest" description="Disordered" evidence="1">
    <location>
        <begin position="58"/>
        <end position="133"/>
    </location>
</feature>
<evidence type="ECO:0000256" key="1">
    <source>
        <dbReference type="SAM" id="MobiDB-lite"/>
    </source>
</evidence>
<proteinExistence type="predicted"/>
<reference evidence="3 4" key="1">
    <citation type="journal article" date="2017" name="Curr. Biol.">
        <title>Genome architecture and evolution of a unichromosomal asexual nematode.</title>
        <authorList>
            <person name="Fradin H."/>
            <person name="Zegar C."/>
            <person name="Gutwein M."/>
            <person name="Lucas J."/>
            <person name="Kovtun M."/>
            <person name="Corcoran D."/>
            <person name="Baugh L.R."/>
            <person name="Kiontke K."/>
            <person name="Gunsalus K."/>
            <person name="Fitch D.H."/>
            <person name="Piano F."/>
        </authorList>
    </citation>
    <scope>NUCLEOTIDE SEQUENCE [LARGE SCALE GENOMIC DNA]</scope>
    <source>
        <strain evidence="3">PF1309</strain>
    </source>
</reference>
<feature type="domain" description="Globin" evidence="2">
    <location>
        <begin position="157"/>
        <end position="297"/>
    </location>
</feature>
<dbReference type="InterPro" id="IPR012292">
    <property type="entry name" value="Globin/Proto"/>
</dbReference>
<dbReference type="STRING" id="2018661.A0A2A2L5K7"/>
<dbReference type="OrthoDB" id="5843513at2759"/>
<name>A0A2A2L5K7_9BILA</name>
<dbReference type="AlphaFoldDB" id="A0A2A2L5K7"/>
<sequence>MGNEASNFVKVRRTSKESLKDVKIFGDCKENRYKNFLYRKYSNFRRFSDSIFSKARRSVSHSRLSNGVTRNSPPSKKGVPDSVVSSRKSSASNIRSGLPSDGSGDSFLAPPSISSDRRRSRSLCSTQMKDDVQSVAGQIEETVYGSKPHSRKSSSGLVPSLNRLRIQQCYKAAKPQIGEAILKRAATTRPEMRSFLSRMNEQQVESVGRQMYEVITIAVDNMDKNEKVLVHARQMGETYAGLCPLGFRPDLFAPLADAAIAECVKLDSGMHKSRCDILSAWSQLIGSIFTGIRDGYYMRVRYQRRSSLPQTVVSKQVNFYLVSFYLENTRWTSHYKNKKKLAEIVKIERV</sequence>
<protein>
    <recommendedName>
        <fullName evidence="2">Globin domain-containing protein</fullName>
    </recommendedName>
</protein>
<dbReference type="PROSITE" id="PS01033">
    <property type="entry name" value="GLOBIN"/>
    <property type="match status" value="1"/>
</dbReference>
<comment type="caution">
    <text evidence="3">The sequence shown here is derived from an EMBL/GenBank/DDBJ whole genome shotgun (WGS) entry which is preliminary data.</text>
</comment>
<evidence type="ECO:0000259" key="2">
    <source>
        <dbReference type="PROSITE" id="PS01033"/>
    </source>
</evidence>
<accession>A0A2A2L5K7</accession>
<dbReference type="SUPFAM" id="SSF46458">
    <property type="entry name" value="Globin-like"/>
    <property type="match status" value="1"/>
</dbReference>
<dbReference type="InterPro" id="IPR009050">
    <property type="entry name" value="Globin-like_sf"/>
</dbReference>
<evidence type="ECO:0000313" key="3">
    <source>
        <dbReference type="EMBL" id="PAV81551.1"/>
    </source>
</evidence>
<dbReference type="Gene3D" id="1.10.490.10">
    <property type="entry name" value="Globins"/>
    <property type="match status" value="1"/>
</dbReference>
<dbReference type="GO" id="GO:0020037">
    <property type="term" value="F:heme binding"/>
    <property type="evidence" value="ECO:0007669"/>
    <property type="project" value="InterPro"/>
</dbReference>
<dbReference type="GO" id="GO:0019825">
    <property type="term" value="F:oxygen binding"/>
    <property type="evidence" value="ECO:0007669"/>
    <property type="project" value="InterPro"/>
</dbReference>
<dbReference type="Proteomes" id="UP000218231">
    <property type="component" value="Unassembled WGS sequence"/>
</dbReference>
<feature type="compositionally biased region" description="Low complexity" evidence="1">
    <location>
        <begin position="82"/>
        <end position="96"/>
    </location>
</feature>
<organism evidence="3 4">
    <name type="scientific">Diploscapter pachys</name>
    <dbReference type="NCBI Taxonomy" id="2018661"/>
    <lineage>
        <taxon>Eukaryota</taxon>
        <taxon>Metazoa</taxon>
        <taxon>Ecdysozoa</taxon>
        <taxon>Nematoda</taxon>
        <taxon>Chromadorea</taxon>
        <taxon>Rhabditida</taxon>
        <taxon>Rhabditina</taxon>
        <taxon>Rhabditomorpha</taxon>
        <taxon>Rhabditoidea</taxon>
        <taxon>Rhabditidae</taxon>
        <taxon>Diploscapter</taxon>
    </lineage>
</organism>